<dbReference type="OrthoDB" id="1488345at2"/>
<dbReference type="InterPro" id="IPR027039">
    <property type="entry name" value="Crtac1"/>
</dbReference>
<keyword evidence="1" id="KW-0732">Signal</keyword>
<dbReference type="Pfam" id="PF07593">
    <property type="entry name" value="UnbV_ASPIC"/>
    <property type="match status" value="1"/>
</dbReference>
<dbReference type="Pfam" id="PF13517">
    <property type="entry name" value="FG-GAP_3"/>
    <property type="match status" value="4"/>
</dbReference>
<dbReference type="InterPro" id="IPR028994">
    <property type="entry name" value="Integrin_alpha_N"/>
</dbReference>
<dbReference type="SUPFAM" id="SSF69318">
    <property type="entry name" value="Integrin alpha N-terminal domain"/>
    <property type="match status" value="3"/>
</dbReference>
<feature type="domain" description="ASPIC/UnbV" evidence="2">
    <location>
        <begin position="531"/>
        <end position="597"/>
    </location>
</feature>
<dbReference type="RefSeq" id="WP_115867823.1">
    <property type="nucleotide sequence ID" value="NZ_QREG01000007.1"/>
</dbReference>
<dbReference type="InterPro" id="IPR013517">
    <property type="entry name" value="FG-GAP"/>
</dbReference>
<sequence>MRYDTITKSIKLLLVGVCLSCLFSCEEKHQFQLLRPSDTQVFFENTITEYDSFNILTFEYVYNGGGVALADFTNDGLDDVFFTGNMVSNQLYINKGAMEFEDVTAQAGVGAADRWCSGVAVVDINADGWKDIYVCATVKPQSSERKNLLFVNQGIQDGVPVFKEMAEAYGIADTSHTTTAAFFDYDRDGDLDLYLAVNEMDQARIPNVYKKSHTDAKIRVDKLYRNDQTGEGTQPVFTDVSTEAGIIYEGYSLGVNVADLNQDGWSDIYVTNDYLTQDLVYINNQDGTFTNRSKDYLAHTSYSAMGNDVVDINNDARPDIMAVDMLPEDNYRKKTMMMGNNYTNYINNERYGYQYQCVRNTFQVNQGMNPRSGEPVFGDVAFMAGVSSTDWSWAPLVADFDNDGLRDLIITNGFPKDVTDRDFSDYSVEVARFASKKLLLSKIPSVKIKNYAYKNVDGLRFENVTEDWGVRLPSFSNGAAYADLDNDGDLDYVVNNINDPAFIYENKSTERQPENRWLKVTLKGIGDNPDGLGAKVRITTDLGTHYWEQSPYRGYLSSVGFEGVIGLGAASAIRSVEVVWPSGRQQTLTEVLLNQEIVLDESNAANAPASNATGSSALLAPLAEDSFDGYVHIEEDFIDFNVQPLLPHKLSQYGPGLAAGDVNGDGLDDLYVGGSLFEKGVFLLQNEQGQFEQKDLLTGASNEGEELGVLLFDADLDGDLDLYLANGSNEFAAGDTVYQDRLYENVNGEFVHRVNALPEFLWSSGAVRAADYDADGDLDLFVAGRQVPHLYPAPASSYLFKNVSTTERLVFELDGQASELFKEIGMITDALWSDFDGDGDADLVTAGEWMSIQLFQNTDGQLTNVTQAAGLNAFVGWWNSLVAGDFDGDGDMDYLAGNLGLNSINQGSPQHPVTIYAADFDQNGGWDAVPGVYLPGPSGALQEYPYFGRPDMIKQMTRIKDQFAFHAQYAQATLPEMFREGELDSALAYKANYMQSAYLENQGDGTFTVQALPLEAQVAPVYGMLPKDVDSDGHLDVMIVGNDYGTEVMQGRLDAFKGLVLKGDGTGHFVPVPLTRSGFYVPKDAKALVELRGASGRDILVASQNQGELRAFSIGDSAGLVISLQPNDFQVTYRDANNQKVKREVYYGHTYLSQNSRYVRLPAGATEVMVTSFDGKSRKL</sequence>
<dbReference type="InterPro" id="IPR011519">
    <property type="entry name" value="UnbV_ASPIC"/>
</dbReference>
<dbReference type="PANTHER" id="PTHR16026">
    <property type="entry name" value="CARTILAGE ACIDIC PROTEIN 1"/>
    <property type="match status" value="1"/>
</dbReference>
<gene>
    <name evidence="3" type="ORF">C7460_10784</name>
</gene>
<protein>
    <submittedName>
        <fullName evidence="3">VCBS repeat protein</fullName>
    </submittedName>
</protein>
<evidence type="ECO:0000256" key="1">
    <source>
        <dbReference type="ARBA" id="ARBA00022729"/>
    </source>
</evidence>
<keyword evidence="4" id="KW-1185">Reference proteome</keyword>
<proteinExistence type="predicted"/>
<accession>A0A3D9L5U9</accession>
<evidence type="ECO:0000313" key="4">
    <source>
        <dbReference type="Proteomes" id="UP000256779"/>
    </source>
</evidence>
<comment type="caution">
    <text evidence="3">The sequence shown here is derived from an EMBL/GenBank/DDBJ whole genome shotgun (WGS) entry which is preliminary data.</text>
</comment>
<dbReference type="Proteomes" id="UP000256779">
    <property type="component" value="Unassembled WGS sequence"/>
</dbReference>
<name>A0A3D9L5U9_MARFU</name>
<dbReference type="Gene3D" id="2.130.10.130">
    <property type="entry name" value="Integrin alpha, N-terminal"/>
    <property type="match status" value="3"/>
</dbReference>
<dbReference type="EMBL" id="QREG01000007">
    <property type="protein sequence ID" value="RED99802.1"/>
    <property type="molecule type" value="Genomic_DNA"/>
</dbReference>
<evidence type="ECO:0000313" key="3">
    <source>
        <dbReference type="EMBL" id="RED99802.1"/>
    </source>
</evidence>
<organism evidence="3 4">
    <name type="scientific">Marinoscillum furvescens DSM 4134</name>
    <dbReference type="NCBI Taxonomy" id="1122208"/>
    <lineage>
        <taxon>Bacteria</taxon>
        <taxon>Pseudomonadati</taxon>
        <taxon>Bacteroidota</taxon>
        <taxon>Cytophagia</taxon>
        <taxon>Cytophagales</taxon>
        <taxon>Reichenbachiellaceae</taxon>
        <taxon>Marinoscillum</taxon>
    </lineage>
</organism>
<dbReference type="PANTHER" id="PTHR16026:SF0">
    <property type="entry name" value="CARTILAGE ACIDIC PROTEIN 1"/>
    <property type="match status" value="1"/>
</dbReference>
<evidence type="ECO:0000259" key="2">
    <source>
        <dbReference type="Pfam" id="PF07593"/>
    </source>
</evidence>
<reference evidence="3 4" key="1">
    <citation type="submission" date="2018-07" db="EMBL/GenBank/DDBJ databases">
        <title>Genomic Encyclopedia of Type Strains, Phase IV (KMG-IV): sequencing the most valuable type-strain genomes for metagenomic binning, comparative biology and taxonomic classification.</title>
        <authorList>
            <person name="Goeker M."/>
        </authorList>
    </citation>
    <scope>NUCLEOTIDE SEQUENCE [LARGE SCALE GENOMIC DNA]</scope>
    <source>
        <strain evidence="3 4">DSM 4134</strain>
    </source>
</reference>
<dbReference type="AlphaFoldDB" id="A0A3D9L5U9"/>